<evidence type="ECO:0000256" key="1">
    <source>
        <dbReference type="ARBA" id="ARBA00023125"/>
    </source>
</evidence>
<reference evidence="3 4" key="1">
    <citation type="submission" date="2017-09" db="EMBL/GenBank/DDBJ databases">
        <title>Draft Genome Sequence of Corynebacterium accolens AH4003.</title>
        <authorList>
            <person name="Chen Y."/>
            <person name="Oosthuysen W.F."/>
            <person name="Kelley S."/>
            <person name="Horswill A."/>
        </authorList>
    </citation>
    <scope>NUCLEOTIDE SEQUENCE [LARGE SCALE GENOMIC DNA]</scope>
    <source>
        <strain evidence="3 4">AH4003</strain>
    </source>
</reference>
<dbReference type="GO" id="GO:0003700">
    <property type="term" value="F:DNA-binding transcription factor activity"/>
    <property type="evidence" value="ECO:0007669"/>
    <property type="project" value="InterPro"/>
</dbReference>
<organism evidence="3 4">
    <name type="scientific">Corynebacterium accolens</name>
    <dbReference type="NCBI Taxonomy" id="38284"/>
    <lineage>
        <taxon>Bacteria</taxon>
        <taxon>Bacillati</taxon>
        <taxon>Actinomycetota</taxon>
        <taxon>Actinomycetes</taxon>
        <taxon>Mycobacteriales</taxon>
        <taxon>Corynebacteriaceae</taxon>
        <taxon>Corynebacterium</taxon>
    </lineage>
</organism>
<evidence type="ECO:0000259" key="2">
    <source>
        <dbReference type="PROSITE" id="PS50937"/>
    </source>
</evidence>
<sequence length="248" mass="26857">MSAAQSKAAALWKGAAKAKKAKTMSIGVVLEQLNQQFPDVTVSKIRFLESEGLITPQRTASGYRRFTQEDVDRLLYILTTQRDNYTPLKVIREQLEAMDSGQVTAIVSAGKAETLLSPDQFRAPVITRLTDAEVAEQAGSTEAEVAGLVKIGLISPDASGFFDADDVSVVSAAVALKAFGFEERQLKSLRNNARRQADLIAQVASPVANSNSDTAVQKAEELSQQMTALVVSLHATMVKTDLRHEYNS</sequence>
<feature type="domain" description="HTH merR-type" evidence="2">
    <location>
        <begin position="39"/>
        <end position="97"/>
    </location>
</feature>
<dbReference type="EMBL" id="NWBP01000004">
    <property type="protein sequence ID" value="PCC83825.1"/>
    <property type="molecule type" value="Genomic_DNA"/>
</dbReference>
<dbReference type="InterPro" id="IPR009061">
    <property type="entry name" value="DNA-bd_dom_put_sf"/>
</dbReference>
<dbReference type="CDD" id="cd00592">
    <property type="entry name" value="HTH_MerR-like"/>
    <property type="match status" value="1"/>
</dbReference>
<evidence type="ECO:0000313" key="3">
    <source>
        <dbReference type="EMBL" id="PCC83825.1"/>
    </source>
</evidence>
<dbReference type="GO" id="GO:0003677">
    <property type="term" value="F:DNA binding"/>
    <property type="evidence" value="ECO:0007669"/>
    <property type="project" value="UniProtKB-KW"/>
</dbReference>
<name>A0A2A4AJ92_9CORY</name>
<dbReference type="InterPro" id="IPR000551">
    <property type="entry name" value="MerR-type_HTH_dom"/>
</dbReference>
<dbReference type="PROSITE" id="PS50937">
    <property type="entry name" value="HTH_MERR_2"/>
    <property type="match status" value="1"/>
</dbReference>
<dbReference type="PANTHER" id="PTHR30204:SF89">
    <property type="entry name" value="HTH MERR-TYPE DOMAIN-CONTAINING PROTEIN"/>
    <property type="match status" value="1"/>
</dbReference>
<dbReference type="PANTHER" id="PTHR30204">
    <property type="entry name" value="REDOX-CYCLING DRUG-SENSING TRANSCRIPTIONAL ACTIVATOR SOXR"/>
    <property type="match status" value="1"/>
</dbReference>
<dbReference type="SUPFAM" id="SSF46955">
    <property type="entry name" value="Putative DNA-binding domain"/>
    <property type="match status" value="1"/>
</dbReference>
<comment type="caution">
    <text evidence="3">The sequence shown here is derived from an EMBL/GenBank/DDBJ whole genome shotgun (WGS) entry which is preliminary data.</text>
</comment>
<dbReference type="InterPro" id="IPR047057">
    <property type="entry name" value="MerR_fam"/>
</dbReference>
<dbReference type="AlphaFoldDB" id="A0A2A4AJ92"/>
<gene>
    <name evidence="3" type="ORF">COM45_01625</name>
</gene>
<dbReference type="Proteomes" id="UP000218690">
    <property type="component" value="Unassembled WGS sequence"/>
</dbReference>
<dbReference type="Gene3D" id="1.10.1660.10">
    <property type="match status" value="1"/>
</dbReference>
<evidence type="ECO:0000313" key="4">
    <source>
        <dbReference type="Proteomes" id="UP000218690"/>
    </source>
</evidence>
<dbReference type="SMART" id="SM00422">
    <property type="entry name" value="HTH_MERR"/>
    <property type="match status" value="1"/>
</dbReference>
<protein>
    <submittedName>
        <fullName evidence="3">MerR family transcriptional regulator</fullName>
    </submittedName>
</protein>
<keyword evidence="1" id="KW-0238">DNA-binding</keyword>
<proteinExistence type="predicted"/>
<dbReference type="Pfam" id="PF13411">
    <property type="entry name" value="MerR_1"/>
    <property type="match status" value="1"/>
</dbReference>
<accession>A0A2A4AJ92</accession>